<feature type="domain" description="ABC-type glycine betaine transport system substrate-binding" evidence="2">
    <location>
        <begin position="45"/>
        <end position="332"/>
    </location>
</feature>
<dbReference type="RefSeq" id="WP_035996453.1">
    <property type="nucleotide sequence ID" value="NZ_CP012747.1"/>
</dbReference>
<evidence type="ECO:0000259" key="2">
    <source>
        <dbReference type="Pfam" id="PF04069"/>
    </source>
</evidence>
<dbReference type="AlphaFoldDB" id="A0A0P0RKS4"/>
<dbReference type="SUPFAM" id="SSF53850">
    <property type="entry name" value="Periplasmic binding protein-like II"/>
    <property type="match status" value="1"/>
</dbReference>
<dbReference type="InterPro" id="IPR006311">
    <property type="entry name" value="TAT_signal"/>
</dbReference>
<accession>A0A0P0RKS4</accession>
<keyword evidence="1" id="KW-0732">Signal</keyword>
<dbReference type="Pfam" id="PF04069">
    <property type="entry name" value="OpuAC"/>
    <property type="match status" value="1"/>
</dbReference>
<protein>
    <submittedName>
        <fullName evidence="3">Histidine ABC transporter, histidine-binding protein</fullName>
    </submittedName>
</protein>
<evidence type="ECO:0000313" key="3">
    <source>
        <dbReference type="EMBL" id="ALL69310.1"/>
    </source>
</evidence>
<feature type="signal peptide" evidence="1">
    <location>
        <begin position="1"/>
        <end position="29"/>
    </location>
</feature>
<dbReference type="EMBL" id="CP012747">
    <property type="protein sequence ID" value="ALL69310.1"/>
    <property type="molecule type" value="Genomic_DNA"/>
</dbReference>
<sequence>MMRSIKRRTALFAAVATAVTALTAGSAHAADSNAAKSGSWCSAGKTVHFAGITWESGAFATEVLRQILEKGYGCKTDVVPGSTAATETALAHNDVQIWAEQWTGRSEITAKAVETGSVKLVGDTLPGGTKEGWFVPDYVVKGDAARGIKASAPGLASVADLPKYKNVFTDDEEPNKGRFLNCPSGWDCERVNTRLLKVLKLDDAYTNFRPGTGAALDAAIASAYTRGAPILFYYWGPAALMAKYKLTELKMPAFNDACWQTLRNESSTQQCASSYMVSHVTVGASTPFYNAEPQLMTMFTKVKFPMDFLNATILDMSVKKLDAQTMAAQFLRTHPEMWKPWVPADVAAKVQAGLAS</sequence>
<dbReference type="KEGG" id="bcai:K788_0007295"/>
<reference evidence="3 4" key="1">
    <citation type="journal article" date="2014" name="Genome Announc.">
        <title>Draft Genome Sequence of the Haloacid-Degrading Burkholderia caribensis Strain MBA4.</title>
        <authorList>
            <person name="Pan Y."/>
            <person name="Kong K.F."/>
            <person name="Tsang J.S."/>
        </authorList>
    </citation>
    <scope>NUCLEOTIDE SEQUENCE [LARGE SCALE GENOMIC DNA]</scope>
    <source>
        <strain evidence="3 4">MBA4</strain>
    </source>
</reference>
<dbReference type="CDD" id="cd13641">
    <property type="entry name" value="PBP2_HisX_like"/>
    <property type="match status" value="1"/>
</dbReference>
<organism evidence="3 4">
    <name type="scientific">Paraburkholderia caribensis MBA4</name>
    <dbReference type="NCBI Taxonomy" id="1323664"/>
    <lineage>
        <taxon>Bacteria</taxon>
        <taxon>Pseudomonadati</taxon>
        <taxon>Pseudomonadota</taxon>
        <taxon>Betaproteobacteria</taxon>
        <taxon>Burkholderiales</taxon>
        <taxon>Burkholderiaceae</taxon>
        <taxon>Paraburkholderia</taxon>
    </lineage>
</organism>
<dbReference type="Proteomes" id="UP000019146">
    <property type="component" value="Chromosome 2"/>
</dbReference>
<dbReference type="GO" id="GO:0022857">
    <property type="term" value="F:transmembrane transporter activity"/>
    <property type="evidence" value="ECO:0007669"/>
    <property type="project" value="InterPro"/>
</dbReference>
<dbReference type="InterPro" id="IPR007210">
    <property type="entry name" value="ABC_Gly_betaine_transp_sub-bd"/>
</dbReference>
<name>A0A0P0RKS4_9BURK</name>
<dbReference type="PROSITE" id="PS51318">
    <property type="entry name" value="TAT"/>
    <property type="match status" value="1"/>
</dbReference>
<dbReference type="GO" id="GO:0043190">
    <property type="term" value="C:ATP-binding cassette (ABC) transporter complex"/>
    <property type="evidence" value="ECO:0007669"/>
    <property type="project" value="InterPro"/>
</dbReference>
<gene>
    <name evidence="3" type="ORF">K788_0007295</name>
</gene>
<feature type="chain" id="PRO_5006054426" evidence="1">
    <location>
        <begin position="30"/>
        <end position="356"/>
    </location>
</feature>
<dbReference type="Gene3D" id="3.10.105.10">
    <property type="entry name" value="Dipeptide-binding Protein, Domain 3"/>
    <property type="match status" value="1"/>
</dbReference>
<dbReference type="GeneID" id="69972887"/>
<dbReference type="Gene3D" id="3.40.190.100">
    <property type="entry name" value="Glycine betaine-binding periplasmic protein, domain 2"/>
    <property type="match status" value="1"/>
</dbReference>
<evidence type="ECO:0000313" key="4">
    <source>
        <dbReference type="Proteomes" id="UP000019146"/>
    </source>
</evidence>
<evidence type="ECO:0000256" key="1">
    <source>
        <dbReference type="SAM" id="SignalP"/>
    </source>
</evidence>
<proteinExistence type="predicted"/>